<evidence type="ECO:0000313" key="2">
    <source>
        <dbReference type="EMBL" id="GGF03592.1"/>
    </source>
</evidence>
<organism evidence="2 3">
    <name type="scientific">Hymenobacter cavernae</name>
    <dbReference type="NCBI Taxonomy" id="2044852"/>
    <lineage>
        <taxon>Bacteria</taxon>
        <taxon>Pseudomonadati</taxon>
        <taxon>Bacteroidota</taxon>
        <taxon>Cytophagia</taxon>
        <taxon>Cytophagales</taxon>
        <taxon>Hymenobacteraceae</taxon>
        <taxon>Hymenobacter</taxon>
    </lineage>
</organism>
<protein>
    <submittedName>
        <fullName evidence="2">Uncharacterized protein</fullName>
    </submittedName>
</protein>
<keyword evidence="3" id="KW-1185">Reference proteome</keyword>
<sequence>MIRWSRIWLIGWLVFYAGVLPKAVPICLDWMSRSSTWRFSCGILGMTVLAVGVAFSLYQAGRALTRHFFN</sequence>
<keyword evidence="1" id="KW-0812">Transmembrane</keyword>
<reference evidence="3" key="1">
    <citation type="journal article" date="2019" name="Int. J. Syst. Evol. Microbiol.">
        <title>The Global Catalogue of Microorganisms (GCM) 10K type strain sequencing project: providing services to taxonomists for standard genome sequencing and annotation.</title>
        <authorList>
            <consortium name="The Broad Institute Genomics Platform"/>
            <consortium name="The Broad Institute Genome Sequencing Center for Infectious Disease"/>
            <person name="Wu L."/>
            <person name="Ma J."/>
        </authorList>
    </citation>
    <scope>NUCLEOTIDE SEQUENCE [LARGE SCALE GENOMIC DNA]</scope>
    <source>
        <strain evidence="3">CGMCC 1.15197</strain>
    </source>
</reference>
<comment type="caution">
    <text evidence="2">The sequence shown here is derived from an EMBL/GenBank/DDBJ whole genome shotgun (WGS) entry which is preliminary data.</text>
</comment>
<name>A0ABQ1TU63_9BACT</name>
<dbReference type="RefSeq" id="WP_188812354.1">
    <property type="nucleotide sequence ID" value="NZ_BMHT01000002.1"/>
</dbReference>
<dbReference type="Proteomes" id="UP000632273">
    <property type="component" value="Unassembled WGS sequence"/>
</dbReference>
<keyword evidence="1" id="KW-1133">Transmembrane helix</keyword>
<gene>
    <name evidence="2" type="ORF">GCM10011383_13290</name>
</gene>
<keyword evidence="1" id="KW-0472">Membrane</keyword>
<accession>A0ABQ1TU63</accession>
<evidence type="ECO:0000256" key="1">
    <source>
        <dbReference type="SAM" id="Phobius"/>
    </source>
</evidence>
<feature type="transmembrane region" description="Helical" evidence="1">
    <location>
        <begin position="37"/>
        <end position="58"/>
    </location>
</feature>
<evidence type="ECO:0000313" key="3">
    <source>
        <dbReference type="Proteomes" id="UP000632273"/>
    </source>
</evidence>
<dbReference type="EMBL" id="BMHT01000002">
    <property type="protein sequence ID" value="GGF03592.1"/>
    <property type="molecule type" value="Genomic_DNA"/>
</dbReference>
<proteinExistence type="predicted"/>